<dbReference type="EMBL" id="JACHNU010000002">
    <property type="protein sequence ID" value="MBB4662275.1"/>
    <property type="molecule type" value="Genomic_DNA"/>
</dbReference>
<keyword evidence="2" id="KW-0413">Isomerase</keyword>
<dbReference type="Gene3D" id="3.90.226.10">
    <property type="entry name" value="2-enoyl-CoA Hydratase, Chain A, domain 1"/>
    <property type="match status" value="1"/>
</dbReference>
<feature type="region of interest" description="Disordered" evidence="1">
    <location>
        <begin position="1"/>
        <end position="29"/>
    </location>
</feature>
<dbReference type="SUPFAM" id="SSF52096">
    <property type="entry name" value="ClpP/crotonase"/>
    <property type="match status" value="1"/>
</dbReference>
<gene>
    <name evidence="2" type="ORF">BDZ31_001861</name>
</gene>
<dbReference type="PANTHER" id="PTHR43459">
    <property type="entry name" value="ENOYL-COA HYDRATASE"/>
    <property type="match status" value="1"/>
</dbReference>
<dbReference type="RefSeq" id="WP_183341347.1">
    <property type="nucleotide sequence ID" value="NZ_JACHNU010000002.1"/>
</dbReference>
<dbReference type="CDD" id="cd06558">
    <property type="entry name" value="crotonase-like"/>
    <property type="match status" value="1"/>
</dbReference>
<reference evidence="2 3" key="1">
    <citation type="submission" date="2020-08" db="EMBL/GenBank/DDBJ databases">
        <title>Genomic Encyclopedia of Archaeal and Bacterial Type Strains, Phase II (KMG-II): from individual species to whole genera.</title>
        <authorList>
            <person name="Goeker M."/>
        </authorList>
    </citation>
    <scope>NUCLEOTIDE SEQUENCE [LARGE SCALE GENOMIC DNA]</scope>
    <source>
        <strain evidence="2 3">DSM 23288</strain>
    </source>
</reference>
<protein>
    <submittedName>
        <fullName evidence="2">2-(1,2-epoxy-1,2-dihydrophenyl)acetyl-CoA isomerase</fullName>
        <ecNumber evidence="2">5.3.3.18</ecNumber>
    </submittedName>
</protein>
<comment type="caution">
    <text evidence="2">The sequence shown here is derived from an EMBL/GenBank/DDBJ whole genome shotgun (WGS) entry which is preliminary data.</text>
</comment>
<organism evidence="2 3">
    <name type="scientific">Conexibacter arvalis</name>
    <dbReference type="NCBI Taxonomy" id="912552"/>
    <lineage>
        <taxon>Bacteria</taxon>
        <taxon>Bacillati</taxon>
        <taxon>Actinomycetota</taxon>
        <taxon>Thermoleophilia</taxon>
        <taxon>Solirubrobacterales</taxon>
        <taxon>Conexibacteraceae</taxon>
        <taxon>Conexibacter</taxon>
    </lineage>
</organism>
<keyword evidence="3" id="KW-1185">Reference proteome</keyword>
<dbReference type="Pfam" id="PF00378">
    <property type="entry name" value="ECH_1"/>
    <property type="match status" value="1"/>
</dbReference>
<evidence type="ECO:0000313" key="3">
    <source>
        <dbReference type="Proteomes" id="UP000585272"/>
    </source>
</evidence>
<evidence type="ECO:0000256" key="1">
    <source>
        <dbReference type="SAM" id="MobiDB-lite"/>
    </source>
</evidence>
<evidence type="ECO:0000313" key="2">
    <source>
        <dbReference type="EMBL" id="MBB4662275.1"/>
    </source>
</evidence>
<dbReference type="AlphaFoldDB" id="A0A840ID53"/>
<proteinExistence type="predicted"/>
<dbReference type="GO" id="GO:0016853">
    <property type="term" value="F:isomerase activity"/>
    <property type="evidence" value="ECO:0007669"/>
    <property type="project" value="UniProtKB-KW"/>
</dbReference>
<accession>A0A840ID53</accession>
<name>A0A840ID53_9ACTN</name>
<dbReference type="InterPro" id="IPR029045">
    <property type="entry name" value="ClpP/crotonase-like_dom_sf"/>
</dbReference>
<sequence>MTASDRRPTTPGAPDRHAAPRRSSAGRPSVYRDLLDEGAAADRAAVHVERRGDRALVTLAEPDRLNVLTAALVTQLKRALADLAADPEIRAVVLTGDGRGFSAGGDLRMMDRAVDSLERREPEGAADMWRWIRNEFGAIARLIARGDTMFVAALNGPAAGVGLAWALTCDIAIAAEEAVIVPAFGKLGLLPEVGTSWALTRALGYQGAFAFYVAGEHLDARGALARGLVQEVVPGGELLAAADRWCDRACALPPHALQMTKPLLRGAADATWDGALALEEFAEPVCFTTEAFAGAVRGRLARS</sequence>
<feature type="compositionally biased region" description="Basic and acidic residues" evidence="1">
    <location>
        <begin position="1"/>
        <end position="18"/>
    </location>
</feature>
<dbReference type="InterPro" id="IPR001753">
    <property type="entry name" value="Enoyl-CoA_hydra/iso"/>
</dbReference>
<dbReference type="Proteomes" id="UP000585272">
    <property type="component" value="Unassembled WGS sequence"/>
</dbReference>
<dbReference type="PANTHER" id="PTHR43459:SF1">
    <property type="entry name" value="EG:BACN32G11.4 PROTEIN"/>
    <property type="match status" value="1"/>
</dbReference>
<dbReference type="EC" id="5.3.3.18" evidence="2"/>